<accession>A0A916ZSV4</accession>
<dbReference type="SMART" id="SM00267">
    <property type="entry name" value="GGDEF"/>
    <property type="match status" value="1"/>
</dbReference>
<dbReference type="RefSeq" id="WP_188910680.1">
    <property type="nucleotide sequence ID" value="NZ_BMIQ01000005.1"/>
</dbReference>
<dbReference type="PROSITE" id="PS50887">
    <property type="entry name" value="GGDEF"/>
    <property type="match status" value="1"/>
</dbReference>
<dbReference type="GO" id="GO:0016301">
    <property type="term" value="F:kinase activity"/>
    <property type="evidence" value="ECO:0007669"/>
    <property type="project" value="UniProtKB-KW"/>
</dbReference>
<dbReference type="CDD" id="cd01949">
    <property type="entry name" value="GGDEF"/>
    <property type="match status" value="1"/>
</dbReference>
<dbReference type="Pfam" id="PF00563">
    <property type="entry name" value="EAL"/>
    <property type="match status" value="1"/>
</dbReference>
<proteinExistence type="predicted"/>
<dbReference type="InterPro" id="IPR043128">
    <property type="entry name" value="Rev_trsase/Diguanyl_cyclase"/>
</dbReference>
<dbReference type="SUPFAM" id="SSF141868">
    <property type="entry name" value="EAL domain-like"/>
    <property type="match status" value="1"/>
</dbReference>
<dbReference type="Pfam" id="PF00990">
    <property type="entry name" value="GGDEF"/>
    <property type="match status" value="1"/>
</dbReference>
<dbReference type="PANTHER" id="PTHR44757:SF2">
    <property type="entry name" value="BIOFILM ARCHITECTURE MAINTENANCE PROTEIN MBAA"/>
    <property type="match status" value="1"/>
</dbReference>
<feature type="transmembrane region" description="Helical" evidence="1">
    <location>
        <begin position="124"/>
        <end position="143"/>
    </location>
</feature>
<dbReference type="InterPro" id="IPR029787">
    <property type="entry name" value="Nucleotide_cyclase"/>
</dbReference>
<dbReference type="NCBIfam" id="TIGR00254">
    <property type="entry name" value="GGDEF"/>
    <property type="match status" value="1"/>
</dbReference>
<evidence type="ECO:0000259" key="2">
    <source>
        <dbReference type="PROSITE" id="PS50883"/>
    </source>
</evidence>
<dbReference type="PROSITE" id="PS50883">
    <property type="entry name" value="EAL"/>
    <property type="match status" value="1"/>
</dbReference>
<keyword evidence="1" id="KW-0812">Transmembrane</keyword>
<keyword evidence="4" id="KW-0418">Kinase</keyword>
<feature type="transmembrane region" description="Helical" evidence="1">
    <location>
        <begin position="97"/>
        <end position="118"/>
    </location>
</feature>
<dbReference type="InterPro" id="IPR035919">
    <property type="entry name" value="EAL_sf"/>
</dbReference>
<keyword evidence="1" id="KW-1133">Transmembrane helix</keyword>
<evidence type="ECO:0000313" key="4">
    <source>
        <dbReference type="EMBL" id="GGE12490.1"/>
    </source>
</evidence>
<organism evidence="4 5">
    <name type="scientific">Aureimonas endophytica</name>
    <dbReference type="NCBI Taxonomy" id="2027858"/>
    <lineage>
        <taxon>Bacteria</taxon>
        <taxon>Pseudomonadati</taxon>
        <taxon>Pseudomonadota</taxon>
        <taxon>Alphaproteobacteria</taxon>
        <taxon>Hyphomicrobiales</taxon>
        <taxon>Aurantimonadaceae</taxon>
        <taxon>Aureimonas</taxon>
    </lineage>
</organism>
<dbReference type="Proteomes" id="UP000644699">
    <property type="component" value="Unassembled WGS sequence"/>
</dbReference>
<evidence type="ECO:0000259" key="3">
    <source>
        <dbReference type="PROSITE" id="PS50887"/>
    </source>
</evidence>
<gene>
    <name evidence="4" type="ORF">GCM10011390_34550</name>
</gene>
<dbReference type="AlphaFoldDB" id="A0A916ZSV4"/>
<dbReference type="Gene3D" id="3.30.70.270">
    <property type="match status" value="1"/>
</dbReference>
<dbReference type="InterPro" id="IPR000160">
    <property type="entry name" value="GGDEF_dom"/>
</dbReference>
<feature type="domain" description="EAL" evidence="2">
    <location>
        <begin position="384"/>
        <end position="637"/>
    </location>
</feature>
<dbReference type="PANTHER" id="PTHR44757">
    <property type="entry name" value="DIGUANYLATE CYCLASE DGCP"/>
    <property type="match status" value="1"/>
</dbReference>
<dbReference type="Gene3D" id="3.20.20.450">
    <property type="entry name" value="EAL domain"/>
    <property type="match status" value="1"/>
</dbReference>
<evidence type="ECO:0000256" key="1">
    <source>
        <dbReference type="SAM" id="Phobius"/>
    </source>
</evidence>
<dbReference type="SUPFAM" id="SSF55073">
    <property type="entry name" value="Nucleotide cyclase"/>
    <property type="match status" value="1"/>
</dbReference>
<feature type="transmembrane region" description="Helical" evidence="1">
    <location>
        <begin position="32"/>
        <end position="51"/>
    </location>
</feature>
<reference evidence="4" key="1">
    <citation type="journal article" date="2014" name="Int. J. Syst. Evol. Microbiol.">
        <title>Complete genome sequence of Corynebacterium casei LMG S-19264T (=DSM 44701T), isolated from a smear-ripened cheese.</title>
        <authorList>
            <consortium name="US DOE Joint Genome Institute (JGI-PGF)"/>
            <person name="Walter F."/>
            <person name="Albersmeier A."/>
            <person name="Kalinowski J."/>
            <person name="Ruckert C."/>
        </authorList>
    </citation>
    <scope>NUCLEOTIDE SEQUENCE</scope>
    <source>
        <strain evidence="4">CGMCC 1.15367</strain>
    </source>
</reference>
<name>A0A916ZSV4_9HYPH</name>
<dbReference type="InterPro" id="IPR001633">
    <property type="entry name" value="EAL_dom"/>
</dbReference>
<feature type="transmembrane region" description="Helical" evidence="1">
    <location>
        <begin position="57"/>
        <end position="76"/>
    </location>
</feature>
<dbReference type="EMBL" id="BMIQ01000005">
    <property type="protein sequence ID" value="GGE12490.1"/>
    <property type="molecule type" value="Genomic_DNA"/>
</dbReference>
<protein>
    <submittedName>
        <fullName evidence="4">Histidine kinase</fullName>
    </submittedName>
</protein>
<reference evidence="4" key="2">
    <citation type="submission" date="2020-09" db="EMBL/GenBank/DDBJ databases">
        <authorList>
            <person name="Sun Q."/>
            <person name="Zhou Y."/>
        </authorList>
    </citation>
    <scope>NUCLEOTIDE SEQUENCE</scope>
    <source>
        <strain evidence="4">CGMCC 1.15367</strain>
    </source>
</reference>
<dbReference type="CDD" id="cd01948">
    <property type="entry name" value="EAL"/>
    <property type="match status" value="1"/>
</dbReference>
<feature type="transmembrane region" description="Helical" evidence="1">
    <location>
        <begin position="171"/>
        <end position="191"/>
    </location>
</feature>
<dbReference type="InterPro" id="IPR052155">
    <property type="entry name" value="Biofilm_reg_signaling"/>
</dbReference>
<sequence length="645" mass="70458">MTVFERFANWMTMRSVDPVLARAQYGELQRQIPLLYALLGMNAAAVAYTHLGLAPAWMTLWVPGLLIGVTILRLLAWLRRPKRPPEQPEIVHRLRRTIVLGSAIAIAYISWSLALGRYGGEHQHAHVALFIAITVIGCIFCLMHLPQAALAVTAIVTLPYLVYCISYGDAVYVAIGLNILLVTLVMIRVLFNSFGGFDTLIRTQMETERLNREVTKLAHTDMLTGLPNRRFFFAEADLILERQTRRGGEVALGVIDLDRFKAVNDTFGHLVGDELLERVGERLRGVFGADRLVARLGGDEFAFAIEGDGEEALAVGTRACEALSVPFRLGETAISIGASCGIATSGDVSGRARALYDGADYALYRAKGERRGFATLYSGEHERRIRSEREVEAALQVADLDREMSVHLQPIASIADGTIEAVEALARWTSPQLGRVAPDVFVTLAERAGIIHRLTLTLLGKALAHLAALPGEVRLSFNLSAHDLTCHETVVAIMALVRRSGIDPARLVMELTETAVLRDFGAAEASIRLLRSMGIQIALDDFGTGQSSLSYLRRLPIDKVKIDRSFVAGASDEAGRELLSAVVAFCKSLRMRCIAEGVEDEQQLDYLRSIGCDAFQGYVLARPMPVEDLVAWLPGEAAPCAVGAA</sequence>
<feature type="domain" description="GGDEF" evidence="3">
    <location>
        <begin position="248"/>
        <end position="379"/>
    </location>
</feature>
<keyword evidence="1" id="KW-0472">Membrane</keyword>
<dbReference type="SMART" id="SM00052">
    <property type="entry name" value="EAL"/>
    <property type="match status" value="1"/>
</dbReference>
<keyword evidence="4" id="KW-0808">Transferase</keyword>
<comment type="caution">
    <text evidence="4">The sequence shown here is derived from an EMBL/GenBank/DDBJ whole genome shotgun (WGS) entry which is preliminary data.</text>
</comment>
<evidence type="ECO:0000313" key="5">
    <source>
        <dbReference type="Proteomes" id="UP000644699"/>
    </source>
</evidence>
<keyword evidence="5" id="KW-1185">Reference proteome</keyword>